<evidence type="ECO:0000256" key="3">
    <source>
        <dbReference type="ARBA" id="ARBA00023082"/>
    </source>
</evidence>
<dbReference type="Gene3D" id="1.10.1740.10">
    <property type="match status" value="1"/>
</dbReference>
<dbReference type="InterPro" id="IPR036388">
    <property type="entry name" value="WH-like_DNA-bd_sf"/>
</dbReference>
<comment type="similarity">
    <text evidence="1">Belongs to the sigma-70 factor family. ECF subfamily.</text>
</comment>
<dbReference type="OrthoDB" id="659948at2"/>
<feature type="domain" description="RNA polymerase sigma factor 70 region 4 type 2" evidence="5">
    <location>
        <begin position="122"/>
        <end position="174"/>
    </location>
</feature>
<sequence>MENFDSCTDINLLAAVKAGNSTAFRALYDRYWKPLYTRACKNVDSDEAKDMLQEIMVSLWNRRHDIQAINEEDLSKYLFTALKYRTLSHYAYTSAQLKKADNFEAGFNASPENLLESKELRMLLDSTIESMPGRMQLIFKMSRDEHMVLSDIAIQLNISEQTVKNQLTQALKRLRLVVLDHRSGDWVFSAIFMLYAHRK</sequence>
<keyword evidence="2" id="KW-0805">Transcription regulation</keyword>
<dbReference type="NCBIfam" id="TIGR02937">
    <property type="entry name" value="sigma70-ECF"/>
    <property type="match status" value="1"/>
</dbReference>
<dbReference type="GO" id="GO:0016987">
    <property type="term" value="F:sigma factor activity"/>
    <property type="evidence" value="ECO:0007669"/>
    <property type="project" value="UniProtKB-KW"/>
</dbReference>
<dbReference type="PANTHER" id="PTHR43133:SF46">
    <property type="entry name" value="RNA POLYMERASE SIGMA-70 FACTOR ECF SUBFAMILY"/>
    <property type="match status" value="1"/>
</dbReference>
<organism evidence="6 7">
    <name type="scientific">Mucilaginibacter pineti</name>
    <dbReference type="NCBI Taxonomy" id="1391627"/>
    <lineage>
        <taxon>Bacteria</taxon>
        <taxon>Pseudomonadati</taxon>
        <taxon>Bacteroidota</taxon>
        <taxon>Sphingobacteriia</taxon>
        <taxon>Sphingobacteriales</taxon>
        <taxon>Sphingobacteriaceae</taxon>
        <taxon>Mucilaginibacter</taxon>
    </lineage>
</organism>
<dbReference type="STRING" id="1391627.SAMN05216464_103500"/>
<dbReference type="SUPFAM" id="SSF88659">
    <property type="entry name" value="Sigma3 and sigma4 domains of RNA polymerase sigma factors"/>
    <property type="match status" value="1"/>
</dbReference>
<keyword evidence="4" id="KW-0804">Transcription</keyword>
<dbReference type="EMBL" id="FNAI01000003">
    <property type="protein sequence ID" value="SDE06153.1"/>
    <property type="molecule type" value="Genomic_DNA"/>
</dbReference>
<dbReference type="Proteomes" id="UP000199072">
    <property type="component" value="Unassembled WGS sequence"/>
</dbReference>
<dbReference type="GO" id="GO:0003677">
    <property type="term" value="F:DNA binding"/>
    <property type="evidence" value="ECO:0007669"/>
    <property type="project" value="InterPro"/>
</dbReference>
<dbReference type="SUPFAM" id="SSF88946">
    <property type="entry name" value="Sigma2 domain of RNA polymerase sigma factors"/>
    <property type="match status" value="1"/>
</dbReference>
<evidence type="ECO:0000313" key="6">
    <source>
        <dbReference type="EMBL" id="SDE06153.1"/>
    </source>
</evidence>
<reference evidence="6 7" key="1">
    <citation type="submission" date="2016-10" db="EMBL/GenBank/DDBJ databases">
        <authorList>
            <person name="de Groot N.N."/>
        </authorList>
    </citation>
    <scope>NUCLEOTIDE SEQUENCE [LARGE SCALE GENOMIC DNA]</scope>
    <source>
        <strain evidence="6 7">47C3B</strain>
    </source>
</reference>
<dbReference type="AlphaFoldDB" id="A0A1G6ZUZ0"/>
<name>A0A1G6ZUZ0_9SPHI</name>
<dbReference type="InterPro" id="IPR013325">
    <property type="entry name" value="RNA_pol_sigma_r2"/>
</dbReference>
<evidence type="ECO:0000256" key="4">
    <source>
        <dbReference type="ARBA" id="ARBA00023163"/>
    </source>
</evidence>
<dbReference type="Pfam" id="PF08281">
    <property type="entry name" value="Sigma70_r4_2"/>
    <property type="match status" value="1"/>
</dbReference>
<evidence type="ECO:0000256" key="2">
    <source>
        <dbReference type="ARBA" id="ARBA00023015"/>
    </source>
</evidence>
<proteinExistence type="inferred from homology"/>
<dbReference type="InterPro" id="IPR014284">
    <property type="entry name" value="RNA_pol_sigma-70_dom"/>
</dbReference>
<dbReference type="InterPro" id="IPR013249">
    <property type="entry name" value="RNA_pol_sigma70_r4_t2"/>
</dbReference>
<accession>A0A1G6ZUZ0</accession>
<evidence type="ECO:0000259" key="5">
    <source>
        <dbReference type="Pfam" id="PF08281"/>
    </source>
</evidence>
<dbReference type="PANTHER" id="PTHR43133">
    <property type="entry name" value="RNA POLYMERASE ECF-TYPE SIGMA FACTO"/>
    <property type="match status" value="1"/>
</dbReference>
<protein>
    <submittedName>
        <fullName evidence="6">RNA polymerase sigma-70 factor, ECF subfamily</fullName>
    </submittedName>
</protein>
<evidence type="ECO:0000313" key="7">
    <source>
        <dbReference type="Proteomes" id="UP000199072"/>
    </source>
</evidence>
<dbReference type="GO" id="GO:0006352">
    <property type="term" value="P:DNA-templated transcription initiation"/>
    <property type="evidence" value="ECO:0007669"/>
    <property type="project" value="InterPro"/>
</dbReference>
<gene>
    <name evidence="6" type="ORF">SAMN05216464_103500</name>
</gene>
<dbReference type="InterPro" id="IPR013324">
    <property type="entry name" value="RNA_pol_sigma_r3/r4-like"/>
</dbReference>
<keyword evidence="7" id="KW-1185">Reference proteome</keyword>
<evidence type="ECO:0000256" key="1">
    <source>
        <dbReference type="ARBA" id="ARBA00010641"/>
    </source>
</evidence>
<dbReference type="Gene3D" id="1.10.10.10">
    <property type="entry name" value="Winged helix-like DNA-binding domain superfamily/Winged helix DNA-binding domain"/>
    <property type="match status" value="1"/>
</dbReference>
<keyword evidence="3" id="KW-0731">Sigma factor</keyword>
<dbReference type="InterPro" id="IPR039425">
    <property type="entry name" value="RNA_pol_sigma-70-like"/>
</dbReference>
<dbReference type="RefSeq" id="WP_091148726.1">
    <property type="nucleotide sequence ID" value="NZ_FNAI01000003.1"/>
</dbReference>